<dbReference type="AlphaFoldDB" id="A0A919K2N9"/>
<gene>
    <name evidence="2" type="ORF">Ari01nite_70500</name>
</gene>
<organism evidence="2 3">
    <name type="scientific">Paractinoplanes rishiriensis</name>
    <dbReference type="NCBI Taxonomy" id="1050105"/>
    <lineage>
        <taxon>Bacteria</taxon>
        <taxon>Bacillati</taxon>
        <taxon>Actinomycetota</taxon>
        <taxon>Actinomycetes</taxon>
        <taxon>Micromonosporales</taxon>
        <taxon>Micromonosporaceae</taxon>
        <taxon>Paractinoplanes</taxon>
    </lineage>
</organism>
<evidence type="ECO:0000313" key="3">
    <source>
        <dbReference type="Proteomes" id="UP000636960"/>
    </source>
</evidence>
<feature type="region of interest" description="Disordered" evidence="1">
    <location>
        <begin position="41"/>
        <end position="107"/>
    </location>
</feature>
<evidence type="ECO:0000313" key="2">
    <source>
        <dbReference type="EMBL" id="GIE99585.1"/>
    </source>
</evidence>
<proteinExistence type="predicted"/>
<evidence type="ECO:0000256" key="1">
    <source>
        <dbReference type="SAM" id="MobiDB-lite"/>
    </source>
</evidence>
<keyword evidence="3" id="KW-1185">Reference proteome</keyword>
<reference evidence="2" key="1">
    <citation type="submission" date="2021-01" db="EMBL/GenBank/DDBJ databases">
        <title>Whole genome shotgun sequence of Actinoplanes rishiriensis NBRC 108556.</title>
        <authorList>
            <person name="Komaki H."/>
            <person name="Tamura T."/>
        </authorList>
    </citation>
    <scope>NUCLEOTIDE SEQUENCE</scope>
    <source>
        <strain evidence="2">NBRC 108556</strain>
    </source>
</reference>
<name>A0A919K2N9_9ACTN</name>
<dbReference type="Proteomes" id="UP000636960">
    <property type="component" value="Unassembled WGS sequence"/>
</dbReference>
<protein>
    <submittedName>
        <fullName evidence="2">Uncharacterized protein</fullName>
    </submittedName>
</protein>
<dbReference type="EMBL" id="BOMV01000075">
    <property type="protein sequence ID" value="GIE99585.1"/>
    <property type="molecule type" value="Genomic_DNA"/>
</dbReference>
<accession>A0A919K2N9</accession>
<feature type="compositionally biased region" description="Low complexity" evidence="1">
    <location>
        <begin position="46"/>
        <end position="77"/>
    </location>
</feature>
<sequence>MVWADFSDTDVDAADSSLVAVGAAAGDSGFGLAAPDVERAEREAEAAAGARLRAARPASEAAPGGAGSREGLPALGAAPGGAGSRKGSLASEAAPGGAGSRKGAPALGAGCAGWLGELTIRL</sequence>
<comment type="caution">
    <text evidence="2">The sequence shown here is derived from an EMBL/GenBank/DDBJ whole genome shotgun (WGS) entry which is preliminary data.</text>
</comment>